<evidence type="ECO:0000259" key="2">
    <source>
        <dbReference type="Pfam" id="PF01464"/>
    </source>
</evidence>
<dbReference type="InterPro" id="IPR023346">
    <property type="entry name" value="Lysozyme-like_dom_sf"/>
</dbReference>
<dbReference type="EMBL" id="JPGY02000001">
    <property type="protein sequence ID" value="KRU11361.1"/>
    <property type="molecule type" value="Genomic_DNA"/>
</dbReference>
<dbReference type="GeneID" id="93074706"/>
<dbReference type="SUPFAM" id="SSF53955">
    <property type="entry name" value="Lysozyme-like"/>
    <property type="match status" value="1"/>
</dbReference>
<dbReference type="KEGG" id="cpae:CPAST_c25720"/>
<proteinExistence type="predicted"/>
<dbReference type="InterPro" id="IPR008258">
    <property type="entry name" value="Transglycosylase_SLT_dom_1"/>
</dbReference>
<dbReference type="EMBL" id="CP009268">
    <property type="protein sequence ID" value="AJA52629.1"/>
    <property type="molecule type" value="Genomic_DNA"/>
</dbReference>
<feature type="domain" description="Transglycosylase SLT" evidence="2">
    <location>
        <begin position="474"/>
        <end position="587"/>
    </location>
</feature>
<evidence type="ECO:0000313" key="6">
    <source>
        <dbReference type="Proteomes" id="UP000030905"/>
    </source>
</evidence>
<evidence type="ECO:0000313" key="5">
    <source>
        <dbReference type="Proteomes" id="UP000028042"/>
    </source>
</evidence>
<dbReference type="Proteomes" id="UP000028042">
    <property type="component" value="Unassembled WGS sequence"/>
</dbReference>
<gene>
    <name evidence="3" type="ORF">CLPA_c25720</name>
    <name evidence="4" type="ORF">CP6013_00608</name>
</gene>
<evidence type="ECO:0000313" key="4">
    <source>
        <dbReference type="EMBL" id="KRU11361.1"/>
    </source>
</evidence>
<dbReference type="PANTHER" id="PTHR21525">
    <property type="entry name" value="MOTILE SPERM PROTEIN"/>
    <property type="match status" value="1"/>
</dbReference>
<dbReference type="CDD" id="cd13402">
    <property type="entry name" value="LT_TF-like"/>
    <property type="match status" value="1"/>
</dbReference>
<dbReference type="PATRIC" id="fig|1262449.3.peg.3461"/>
<dbReference type="RefSeq" id="WP_003447358.1">
    <property type="nucleotide sequence ID" value="NZ_ANZB01000015.1"/>
</dbReference>
<dbReference type="PANTHER" id="PTHR21525:SF9">
    <property type="entry name" value="CHANNEL_COLICIN DOMAIN-CONTAINING PROTEIN"/>
    <property type="match status" value="1"/>
</dbReference>
<sequence length="684" mass="75851">MLQKKKDLQDENNSAIDYENKIKKDQLELDNAQNEKTVLITENGQAMWVADQTRIDSAREQLAKDQEDYRRWKENQAIEKQKTDIQDKIDATSKAKDIAQENYNTQKDAIEKTYETKFEAIDAQKDAISNQKDDISNQKNQLNDKKSDLAEQQNNINNSRNALDGYAKGTDDADEGIAEVAENGLEIVIGRQSRKFQGGEQVIPHNESMNILNGTNSIDVNSDSSKNIDKQSKSAKNTLNAIGTTIENNKNLVKKPVNELLDEVDDNVQHFVNESPQYGKDTNKNVGDSVTNNKLLVKKPVDDLITEVVNLIQNFVNNAGQYGQNTDKNIGTGITNTQESVLTPTRTLISNVKGLITPFVSSMQGAGKNIDINIGKGLSDGNDDLMKNIENLCKKMVDKFNEKLDIHSPSKVMYKIGQYMIEGLIKGMDESDIEKFITDKVSGMTGAINGQVANVPGSVTDWLKEAIKLTGVPESWLPALQTIAMHESSGNPNDINNWDSNAKAGHPSQGLMQTIPSTFAENMVSGHNQILNPIDNAAAAINYIKSRYGTVSNVPGIKALARGGNYIGYASGEEYVPETDRYQINEKGEETILLNKGSGVVTSERTRGLNILADNVPNIMNTVDKLSMFMPQLNTPDFSNIKLPQQSQNIDNSKKIHIDNVEIVQPTDFEDFVTQFEQYVITHT</sequence>
<accession>A0A0H3J3Z0</accession>
<dbReference type="Pfam" id="PF01464">
    <property type="entry name" value="SLT"/>
    <property type="match status" value="1"/>
</dbReference>
<reference evidence="3 6" key="1">
    <citation type="journal article" date="2015" name="Genome Announc.">
        <title>Complete Genome Sequence of the Nitrogen-Fixing and Solvent-Producing Clostridium pasteurianum DSM 525.</title>
        <authorList>
            <person name="Poehlein A."/>
            <person name="Grosse-Honebrink A."/>
            <person name="Zhang Y."/>
            <person name="Minton N.P."/>
            <person name="Daniel R."/>
        </authorList>
    </citation>
    <scope>NUCLEOTIDE SEQUENCE [LARGE SCALE GENOMIC DNA]</scope>
    <source>
        <strain evidence="3">DSM 525</strain>
        <strain evidence="6">DSM 525 / ATCC 6013</strain>
    </source>
</reference>
<name>A0A0H3J3Z0_CLOPA</name>
<dbReference type="AlphaFoldDB" id="A0A0H3J3Z0"/>
<feature type="coiled-coil region" evidence="1">
    <location>
        <begin position="8"/>
        <end position="75"/>
    </location>
</feature>
<keyword evidence="1" id="KW-0175">Coiled coil</keyword>
<dbReference type="eggNOG" id="COG0419">
    <property type="taxonomic scope" value="Bacteria"/>
</dbReference>
<organism evidence="3 6">
    <name type="scientific">Clostridium pasteurianum DSM 525 = ATCC 6013</name>
    <dbReference type="NCBI Taxonomy" id="1262449"/>
    <lineage>
        <taxon>Bacteria</taxon>
        <taxon>Bacillati</taxon>
        <taxon>Bacillota</taxon>
        <taxon>Clostridia</taxon>
        <taxon>Eubacteriales</taxon>
        <taxon>Clostridiaceae</taxon>
        <taxon>Clostridium</taxon>
    </lineage>
</organism>
<keyword evidence="6" id="KW-1185">Reference proteome</keyword>
<feature type="coiled-coil region" evidence="1">
    <location>
        <begin position="121"/>
        <end position="162"/>
    </location>
</feature>
<dbReference type="KEGG" id="cpat:CLPA_c25720"/>
<dbReference type="eggNOG" id="COG3953">
    <property type="taxonomic scope" value="Bacteria"/>
</dbReference>
<reference evidence="4" key="2">
    <citation type="submission" date="2015-10" db="EMBL/GenBank/DDBJ databases">
        <title>Improved Draft Genome Sequence of Clostridium pasteurianum Strain ATCC 6013 (DSM 525) Using a Hybrid Next-Generation Sequencing Approach.</title>
        <authorList>
            <person name="Pyne M.E."/>
            <person name="Utturkar S.M."/>
            <person name="Brown S.D."/>
            <person name="Moo-Young M."/>
            <person name="Chung D.A."/>
            <person name="Chou P.C."/>
        </authorList>
    </citation>
    <scope>NUCLEOTIDE SEQUENCE</scope>
    <source>
        <strain evidence="4">ATCC 6013</strain>
    </source>
</reference>
<evidence type="ECO:0000313" key="3">
    <source>
        <dbReference type="EMBL" id="AJA52629.1"/>
    </source>
</evidence>
<dbReference type="Proteomes" id="UP000030905">
    <property type="component" value="Chromosome"/>
</dbReference>
<evidence type="ECO:0000256" key="1">
    <source>
        <dbReference type="SAM" id="Coils"/>
    </source>
</evidence>
<dbReference type="Gene3D" id="1.10.530.10">
    <property type="match status" value="1"/>
</dbReference>
<reference evidence="4 5" key="3">
    <citation type="journal article" name="Genome Announc.">
        <title>Improved Draft Genome Sequence of Clostridium pasteurianum Strain ATCC 6013 (DSM 525) Using a Hybrid Next-Generation Sequencing Approach.</title>
        <authorList>
            <person name="Pyne M.E."/>
            <person name="Utturkar S."/>
            <person name="Brown S.D."/>
            <person name="Moo-Young M."/>
            <person name="Chung D.A."/>
            <person name="Chou C.P."/>
        </authorList>
    </citation>
    <scope>NUCLEOTIDE SEQUENCE [LARGE SCALE GENOMIC DNA]</scope>
    <source>
        <strain evidence="4 5">ATCC 6013</strain>
    </source>
</reference>
<protein>
    <submittedName>
        <fullName evidence="4">Lytic transglycosylase catalytic</fullName>
    </submittedName>
    <submittedName>
        <fullName evidence="3">SLT domain-containing protein</fullName>
    </submittedName>
</protein>